<organism evidence="1 2">
    <name type="scientific">Eretmocerus hayati</name>
    <dbReference type="NCBI Taxonomy" id="131215"/>
    <lineage>
        <taxon>Eukaryota</taxon>
        <taxon>Metazoa</taxon>
        <taxon>Ecdysozoa</taxon>
        <taxon>Arthropoda</taxon>
        <taxon>Hexapoda</taxon>
        <taxon>Insecta</taxon>
        <taxon>Pterygota</taxon>
        <taxon>Neoptera</taxon>
        <taxon>Endopterygota</taxon>
        <taxon>Hymenoptera</taxon>
        <taxon>Apocrita</taxon>
        <taxon>Proctotrupomorpha</taxon>
        <taxon>Chalcidoidea</taxon>
        <taxon>Aphelinidae</taxon>
        <taxon>Aphelininae</taxon>
        <taxon>Eretmocerus</taxon>
    </lineage>
</organism>
<evidence type="ECO:0000313" key="2">
    <source>
        <dbReference type="Proteomes" id="UP001239111"/>
    </source>
</evidence>
<dbReference type="EMBL" id="CM056743">
    <property type="protein sequence ID" value="KAJ8669499.1"/>
    <property type="molecule type" value="Genomic_DNA"/>
</dbReference>
<proteinExistence type="predicted"/>
<sequence length="519" mass="58874">MSAEDAIKCDENVRKWFEPNSTTQLNKNHKHYYQIIGQLEITKRAWCLLVIGTAFDYVTIKVPRDDVFWEQKMRDKLIRLYNDCMLPEIVDSREKRKMDIRDPVYVIAAKKLVQQTRLSLGIATSIQDPQQPSPRQNAIPGGDGGLQAPERVAGDIPTYFNTRSIFVDIEAGVQPTTLKLEDASMDHFMSVLKLHVSDVEVQSSHFFLIPETVQRVRGPAIAFLGCGTGHWKTAYFDGDRAVSIYDSLPSRGVVQPDLDICGVYAISFAMDKAQKRNPAEMPYSLDVVILREICGRIMTTMQLEPAPLLHDVQASATETEKESTSDDLGEFYENRYILLNPRREITPASVAMNCDTMDYFLLMLSATSKKFSIHSTQFVFGDAKITRVTGKAIQIIGVDDYNWKTLYFDGQTIEVYDIIGEGRKITPIEFQYMEHRFLPQLKRKGIIYKKLFPRRVSGADSGALCCGMHSDTRNWDKPCDRLLLDRRGTHKGNTLNHCGSIIDDSIPESIAYQWVDIGT</sequence>
<name>A0ACC2NGN1_9HYME</name>
<comment type="caution">
    <text evidence="1">The sequence shown here is derived from an EMBL/GenBank/DDBJ whole genome shotgun (WGS) entry which is preliminary data.</text>
</comment>
<reference evidence="1" key="1">
    <citation type="submission" date="2023-04" db="EMBL/GenBank/DDBJ databases">
        <title>A chromosome-level genome assembly of the parasitoid wasp Eretmocerus hayati.</title>
        <authorList>
            <person name="Zhong Y."/>
            <person name="Liu S."/>
            <person name="Liu Y."/>
        </authorList>
    </citation>
    <scope>NUCLEOTIDE SEQUENCE</scope>
    <source>
        <strain evidence="1">ZJU_SS_LIU_2023</strain>
    </source>
</reference>
<protein>
    <submittedName>
        <fullName evidence="1">Uncharacterized protein</fullName>
    </submittedName>
</protein>
<accession>A0ACC2NGN1</accession>
<dbReference type="Proteomes" id="UP001239111">
    <property type="component" value="Chromosome 3"/>
</dbReference>
<evidence type="ECO:0000313" key="1">
    <source>
        <dbReference type="EMBL" id="KAJ8669499.1"/>
    </source>
</evidence>
<gene>
    <name evidence="1" type="ORF">QAD02_000758</name>
</gene>
<keyword evidence="2" id="KW-1185">Reference proteome</keyword>